<dbReference type="EC" id="2.7.11.24" evidence="11"/>
<dbReference type="AlphaFoldDB" id="A0A1S3DUX5"/>
<evidence type="ECO:0000256" key="2">
    <source>
        <dbReference type="ARBA" id="ARBA00022679"/>
    </source>
</evidence>
<evidence type="ECO:0000256" key="6">
    <source>
        <dbReference type="ARBA" id="ARBA00023054"/>
    </source>
</evidence>
<comment type="cofactor">
    <cofactor evidence="11">
        <name>Mg(2+)</name>
        <dbReference type="ChEBI" id="CHEBI:18420"/>
    </cofactor>
</comment>
<evidence type="ECO:0000256" key="12">
    <source>
        <dbReference type="SAM" id="Coils"/>
    </source>
</evidence>
<name>A0A1S3DUX5_DIACI</name>
<dbReference type="PROSITE" id="PS51859">
    <property type="entry name" value="RHO_BD"/>
    <property type="match status" value="1"/>
</dbReference>
<dbReference type="KEGG" id="dci:103524216"/>
<dbReference type="GeneID" id="103524216"/>
<dbReference type="GO" id="GO:0007266">
    <property type="term" value="P:Rho protein signal transduction"/>
    <property type="evidence" value="ECO:0007669"/>
    <property type="project" value="UniProtKB-UniRule"/>
</dbReference>
<comment type="similarity">
    <text evidence="11">Belongs to the protein kinase superfamily. Ser/Thr protein kinase family. MAP kinase subfamily.</text>
</comment>
<evidence type="ECO:0000256" key="11">
    <source>
        <dbReference type="RuleBase" id="RU361165"/>
    </source>
</evidence>
<feature type="coiled-coil region" evidence="12">
    <location>
        <begin position="292"/>
        <end position="347"/>
    </location>
</feature>
<dbReference type="SUPFAM" id="SSF50729">
    <property type="entry name" value="PH domain-like"/>
    <property type="match status" value="1"/>
</dbReference>
<dbReference type="Proteomes" id="UP000079169">
    <property type="component" value="Unplaced"/>
</dbReference>
<reference evidence="16" key="1">
    <citation type="submission" date="2025-08" db="UniProtKB">
        <authorList>
            <consortium name="RefSeq"/>
        </authorList>
    </citation>
    <scope>IDENTIFICATION</scope>
</reference>
<dbReference type="Pfam" id="PF00069">
    <property type="entry name" value="Pkinase"/>
    <property type="match status" value="1"/>
</dbReference>
<comment type="activity regulation">
    <text evidence="11">Activated by threonine and tyrosine phosphorylation.</text>
</comment>
<feature type="binding site" evidence="10">
    <location>
        <position position="55"/>
    </location>
    <ligand>
        <name>ATP</name>
        <dbReference type="ChEBI" id="CHEBI:30616"/>
    </ligand>
</feature>
<keyword evidence="11" id="KW-0460">Magnesium</keyword>
<dbReference type="InterPro" id="IPR046349">
    <property type="entry name" value="C1-like_sf"/>
</dbReference>
<dbReference type="InterPro" id="IPR015008">
    <property type="entry name" value="ROCK_Rho-bd_dom"/>
</dbReference>
<evidence type="ECO:0000256" key="9">
    <source>
        <dbReference type="PROSITE-ProRule" id="PRU01206"/>
    </source>
</evidence>
<dbReference type="InterPro" id="IPR003527">
    <property type="entry name" value="MAP_kinase_CS"/>
</dbReference>
<evidence type="ECO:0000256" key="4">
    <source>
        <dbReference type="ARBA" id="ARBA00022777"/>
    </source>
</evidence>
<dbReference type="PANTHER" id="PTHR24055">
    <property type="entry name" value="MITOGEN-ACTIVATED PROTEIN KINASE"/>
    <property type="match status" value="1"/>
</dbReference>
<dbReference type="SUPFAM" id="SSF103652">
    <property type="entry name" value="G protein-binding domain"/>
    <property type="match status" value="1"/>
</dbReference>
<dbReference type="PROSITE" id="PS50011">
    <property type="entry name" value="PROTEIN_KINASE_DOM"/>
    <property type="match status" value="1"/>
</dbReference>
<dbReference type="InterPro" id="IPR008271">
    <property type="entry name" value="Ser/Thr_kinase_AS"/>
</dbReference>
<gene>
    <name evidence="16" type="primary">LOC103524216</name>
</gene>
<dbReference type="PaxDb" id="121845-A0A1S3DUX5"/>
<dbReference type="GO" id="GO:0005524">
    <property type="term" value="F:ATP binding"/>
    <property type="evidence" value="ECO:0007669"/>
    <property type="project" value="UniProtKB-UniRule"/>
</dbReference>
<dbReference type="Gene3D" id="1.10.510.10">
    <property type="entry name" value="Transferase(Phosphotransferase) domain 1"/>
    <property type="match status" value="1"/>
</dbReference>
<keyword evidence="1 11" id="KW-0723">Serine/threonine-protein kinase</keyword>
<dbReference type="Gene3D" id="1.20.5.730">
    <property type="entry name" value="Single helix bin"/>
    <property type="match status" value="1"/>
</dbReference>
<comment type="catalytic activity">
    <reaction evidence="7 11">
        <text>L-threonyl-[protein] + ATP = O-phospho-L-threonyl-[protein] + ADP + H(+)</text>
        <dbReference type="Rhea" id="RHEA:46608"/>
        <dbReference type="Rhea" id="RHEA-COMP:11060"/>
        <dbReference type="Rhea" id="RHEA-COMP:11605"/>
        <dbReference type="ChEBI" id="CHEBI:15378"/>
        <dbReference type="ChEBI" id="CHEBI:30013"/>
        <dbReference type="ChEBI" id="CHEBI:30616"/>
        <dbReference type="ChEBI" id="CHEBI:61977"/>
        <dbReference type="ChEBI" id="CHEBI:456216"/>
        <dbReference type="EC" id="2.7.11.24"/>
    </reaction>
</comment>
<sequence length="683" mass="77810">MTSNTTSKSGDKVQHNVDGNILAEYTIHKRIGKGAYGIVYKAYDKNNKQYVAIKKIFEAFRNKTDAQRTYREILFLKSFQRHPNIITMLDIYKAVNNKDLYVVFEYMENDLNKVIRDKILKDVHIRYIMFQLCNGLSYIHACKVMHRDLKPSNILIDKSCSIKIGDLGLARSLSDSKECLTEYIATRWYRAPEILISNRRYTHHVDIWSLGCILAEMLQSKPLFPGASTSHQLQLIVNLVRPNPPHADKFYAGFKNKPEEAVDLLNQILVLNPSERPETDLTLGLHSGGPEREKFNQVVVKCQKELQELQSQVVEENTSKLKLQMELDSKDSEIEQLQGKLAALGSETASLSSADVENDESYVQDSRLEGWVSIPNKQNIKRHGWKKQYVVVSSKKIIFYNSENDKQNTDPVLILDLRSDLSSKESLLSNGKEREVDYKKSIDQLMKDREDLQQQINLLKEELRKSSNSSEEMEKLHKQLKQEQLLKAQAVNKLAEIMNRKDINTTCKGKSKASSADVRKKEKECRKLQQELTQEREKFNQVVVKCQKELQELQSQVVEENTSKLKLQMELDSKDSEIEQLQGKLAALGSETASLSSADVENDESYVQGNLLYAGEGEARRPEDGGAELPAVLRGGDEKPGIIALKGHEFLNISYHMPTTCEVCPKPIWHIIRPPPALECGSK</sequence>
<dbReference type="InterPro" id="IPR011009">
    <property type="entry name" value="Kinase-like_dom_sf"/>
</dbReference>
<protein>
    <recommendedName>
        <fullName evidence="11">Mitogen-activated protein kinase</fullName>
        <ecNumber evidence="11">2.7.11.24</ecNumber>
    </recommendedName>
</protein>
<dbReference type="GO" id="GO:0106310">
    <property type="term" value="F:protein serine kinase activity"/>
    <property type="evidence" value="ECO:0007669"/>
    <property type="project" value="RHEA"/>
</dbReference>
<feature type="coiled-coil region" evidence="12">
    <location>
        <begin position="435"/>
        <end position="591"/>
    </location>
</feature>
<keyword evidence="6 9" id="KW-0175">Coiled coil</keyword>
<evidence type="ECO:0000256" key="7">
    <source>
        <dbReference type="ARBA" id="ARBA00047592"/>
    </source>
</evidence>
<evidence type="ECO:0000256" key="3">
    <source>
        <dbReference type="ARBA" id="ARBA00022741"/>
    </source>
</evidence>
<dbReference type="SMART" id="SM00220">
    <property type="entry name" value="S_TKc"/>
    <property type="match status" value="1"/>
</dbReference>
<dbReference type="PROSITE" id="PS01351">
    <property type="entry name" value="MAPK"/>
    <property type="match status" value="1"/>
</dbReference>
<proteinExistence type="inferred from homology"/>
<evidence type="ECO:0000259" key="14">
    <source>
        <dbReference type="PROSITE" id="PS51859"/>
    </source>
</evidence>
<dbReference type="Pfam" id="PF25346">
    <property type="entry name" value="PH_MRCK"/>
    <property type="match status" value="1"/>
</dbReference>
<feature type="domain" description="Protein kinase" evidence="13">
    <location>
        <begin position="25"/>
        <end position="289"/>
    </location>
</feature>
<dbReference type="RefSeq" id="XP_008487447.1">
    <property type="nucleotide sequence ID" value="XM_008489225.1"/>
</dbReference>
<dbReference type="Gene3D" id="3.30.200.20">
    <property type="entry name" value="Phosphorylase Kinase, domain 1"/>
    <property type="match status" value="1"/>
</dbReference>
<keyword evidence="15" id="KW-1185">Reference proteome</keyword>
<keyword evidence="5 10" id="KW-0067">ATP-binding</keyword>
<dbReference type="InterPro" id="IPR050117">
    <property type="entry name" value="MAPK"/>
</dbReference>
<dbReference type="GO" id="GO:0031267">
    <property type="term" value="F:small GTPase binding"/>
    <property type="evidence" value="ECO:0007669"/>
    <property type="project" value="InterPro"/>
</dbReference>
<evidence type="ECO:0000256" key="10">
    <source>
        <dbReference type="PROSITE-ProRule" id="PRU10141"/>
    </source>
</evidence>
<dbReference type="STRING" id="121845.A0A1S3DUX5"/>
<dbReference type="FunFam" id="3.30.200.20:FF:000166">
    <property type="entry name" value="Mitogen-activated protein kinase"/>
    <property type="match status" value="1"/>
</dbReference>
<dbReference type="Gene3D" id="3.30.60.20">
    <property type="match status" value="1"/>
</dbReference>
<dbReference type="SUPFAM" id="SSF57889">
    <property type="entry name" value="Cysteine-rich domain"/>
    <property type="match status" value="1"/>
</dbReference>
<comment type="catalytic activity">
    <reaction evidence="8">
        <text>L-seryl-[protein] + ATP = O-phospho-L-seryl-[protein] + ADP + H(+)</text>
        <dbReference type="Rhea" id="RHEA:17989"/>
        <dbReference type="Rhea" id="RHEA-COMP:9863"/>
        <dbReference type="Rhea" id="RHEA-COMP:11604"/>
        <dbReference type="ChEBI" id="CHEBI:15378"/>
        <dbReference type="ChEBI" id="CHEBI:29999"/>
        <dbReference type="ChEBI" id="CHEBI:30616"/>
        <dbReference type="ChEBI" id="CHEBI:83421"/>
        <dbReference type="ChEBI" id="CHEBI:456216"/>
        <dbReference type="EC" id="2.7.11.24"/>
    </reaction>
</comment>
<dbReference type="FunFam" id="1.10.510.10:FF:000624">
    <property type="entry name" value="Mitogen-activated protein kinase"/>
    <property type="match status" value="1"/>
</dbReference>
<evidence type="ECO:0000313" key="16">
    <source>
        <dbReference type="RefSeq" id="XP_008487447.1"/>
    </source>
</evidence>
<dbReference type="InterPro" id="IPR000719">
    <property type="entry name" value="Prot_kinase_dom"/>
</dbReference>
<evidence type="ECO:0000313" key="15">
    <source>
        <dbReference type="Proteomes" id="UP000079169"/>
    </source>
</evidence>
<evidence type="ECO:0000256" key="1">
    <source>
        <dbReference type="ARBA" id="ARBA00022527"/>
    </source>
</evidence>
<dbReference type="PROSITE" id="PS00108">
    <property type="entry name" value="PROTEIN_KINASE_ST"/>
    <property type="match status" value="1"/>
</dbReference>
<accession>A0A1S3DUX5</accession>
<organism evidence="15 16">
    <name type="scientific">Diaphorina citri</name>
    <name type="common">Asian citrus psyllid</name>
    <dbReference type="NCBI Taxonomy" id="121845"/>
    <lineage>
        <taxon>Eukaryota</taxon>
        <taxon>Metazoa</taxon>
        <taxon>Ecdysozoa</taxon>
        <taxon>Arthropoda</taxon>
        <taxon>Hexapoda</taxon>
        <taxon>Insecta</taxon>
        <taxon>Pterygota</taxon>
        <taxon>Neoptera</taxon>
        <taxon>Paraneoptera</taxon>
        <taxon>Hemiptera</taxon>
        <taxon>Sternorrhyncha</taxon>
        <taxon>Psylloidea</taxon>
        <taxon>Psyllidae</taxon>
        <taxon>Diaphorininae</taxon>
        <taxon>Diaphorina</taxon>
    </lineage>
</organism>
<dbReference type="CDD" id="cd20813">
    <property type="entry name" value="C1_ROCK"/>
    <property type="match status" value="1"/>
</dbReference>
<dbReference type="SUPFAM" id="SSF56112">
    <property type="entry name" value="Protein kinase-like (PK-like)"/>
    <property type="match status" value="1"/>
</dbReference>
<dbReference type="InterPro" id="IPR017441">
    <property type="entry name" value="Protein_kinase_ATP_BS"/>
</dbReference>
<dbReference type="InterPro" id="IPR057529">
    <property type="entry name" value="MRCK/ROCK_PH"/>
</dbReference>
<evidence type="ECO:0000256" key="5">
    <source>
        <dbReference type="ARBA" id="ARBA00022840"/>
    </source>
</evidence>
<dbReference type="GO" id="GO:0004707">
    <property type="term" value="F:MAP kinase activity"/>
    <property type="evidence" value="ECO:0007669"/>
    <property type="project" value="UniProtKB-EC"/>
</dbReference>
<keyword evidence="2 11" id="KW-0808">Transferase</keyword>
<evidence type="ECO:0000259" key="13">
    <source>
        <dbReference type="PROSITE" id="PS50011"/>
    </source>
</evidence>
<dbReference type="Pfam" id="PF08912">
    <property type="entry name" value="Rho_Binding"/>
    <property type="match status" value="1"/>
</dbReference>
<dbReference type="PROSITE" id="PS00107">
    <property type="entry name" value="PROTEIN_KINASE_ATP"/>
    <property type="match status" value="1"/>
</dbReference>
<feature type="domain" description="RhoBD" evidence="14">
    <location>
        <begin position="439"/>
        <end position="503"/>
    </location>
</feature>
<keyword evidence="3 10" id="KW-0547">Nucleotide-binding</keyword>
<keyword evidence="4 11" id="KW-0418">Kinase</keyword>
<evidence type="ECO:0000256" key="8">
    <source>
        <dbReference type="ARBA" id="ARBA00048312"/>
    </source>
</evidence>